<name>A0A5B8M892_9MICO</name>
<proteinExistence type="inferred from homology"/>
<protein>
    <submittedName>
        <fullName evidence="7">M20/M25/M40 family metallo-hydrolase</fullName>
    </submittedName>
</protein>
<evidence type="ECO:0000256" key="4">
    <source>
        <dbReference type="ARBA" id="ARBA00022801"/>
    </source>
</evidence>
<dbReference type="GO" id="GO:0006508">
    <property type="term" value="P:proteolysis"/>
    <property type="evidence" value="ECO:0007669"/>
    <property type="project" value="UniProtKB-KW"/>
</dbReference>
<gene>
    <name evidence="7" type="ORF">FPZ11_18190</name>
</gene>
<keyword evidence="2" id="KW-0645">Protease</keyword>
<dbReference type="PANTHER" id="PTHR45962:SF1">
    <property type="entry name" value="N-FATTY-ACYL-AMINO ACID SYNTHASE_HYDROLASE PM20D1"/>
    <property type="match status" value="1"/>
</dbReference>
<dbReference type="InterPro" id="IPR036264">
    <property type="entry name" value="Bact_exopeptidase_dim_dom"/>
</dbReference>
<dbReference type="Gene3D" id="3.30.70.360">
    <property type="match status" value="1"/>
</dbReference>
<evidence type="ECO:0000256" key="5">
    <source>
        <dbReference type="ARBA" id="ARBA00022833"/>
    </source>
</evidence>
<feature type="domain" description="Peptidase M20 dimerisation" evidence="6">
    <location>
        <begin position="203"/>
        <end position="347"/>
    </location>
</feature>
<organism evidence="7 8">
    <name type="scientific">Humibacter ginsenosidimutans</name>
    <dbReference type="NCBI Taxonomy" id="2599293"/>
    <lineage>
        <taxon>Bacteria</taxon>
        <taxon>Bacillati</taxon>
        <taxon>Actinomycetota</taxon>
        <taxon>Actinomycetes</taxon>
        <taxon>Micrococcales</taxon>
        <taxon>Microbacteriaceae</taxon>
        <taxon>Humibacter</taxon>
    </lineage>
</organism>
<dbReference type="Proteomes" id="UP000320216">
    <property type="component" value="Chromosome"/>
</dbReference>
<comment type="similarity">
    <text evidence="1">Belongs to the peptidase M20A family.</text>
</comment>
<dbReference type="OrthoDB" id="3665926at2"/>
<dbReference type="AlphaFoldDB" id="A0A5B8M892"/>
<evidence type="ECO:0000256" key="1">
    <source>
        <dbReference type="ARBA" id="ARBA00006247"/>
    </source>
</evidence>
<dbReference type="EMBL" id="CP042305">
    <property type="protein sequence ID" value="QDZ16419.1"/>
    <property type="molecule type" value="Genomic_DNA"/>
</dbReference>
<keyword evidence="5" id="KW-0862">Zinc</keyword>
<keyword evidence="3" id="KW-0479">Metal-binding</keyword>
<evidence type="ECO:0000313" key="8">
    <source>
        <dbReference type="Proteomes" id="UP000320216"/>
    </source>
</evidence>
<dbReference type="RefSeq" id="WP_146322423.1">
    <property type="nucleotide sequence ID" value="NZ_CP042305.1"/>
</dbReference>
<dbReference type="InterPro" id="IPR002933">
    <property type="entry name" value="Peptidase_M20"/>
</dbReference>
<evidence type="ECO:0000256" key="3">
    <source>
        <dbReference type="ARBA" id="ARBA00022723"/>
    </source>
</evidence>
<reference evidence="7 8" key="1">
    <citation type="submission" date="2019-07" db="EMBL/GenBank/DDBJ databases">
        <title>Full genome sequence of Humibacter sp. WJ7-1.</title>
        <authorList>
            <person name="Im W.-T."/>
        </authorList>
    </citation>
    <scope>NUCLEOTIDE SEQUENCE [LARGE SCALE GENOMIC DNA]</scope>
    <source>
        <strain evidence="7 8">WJ7-1</strain>
    </source>
</reference>
<dbReference type="GO" id="GO:0046872">
    <property type="term" value="F:metal ion binding"/>
    <property type="evidence" value="ECO:0007669"/>
    <property type="project" value="UniProtKB-KW"/>
</dbReference>
<evidence type="ECO:0000256" key="2">
    <source>
        <dbReference type="ARBA" id="ARBA00022670"/>
    </source>
</evidence>
<sequence length="450" mass="48310">MNPTTPRSGIAERLAQLVRVPTVSARLDDSGPEPFVEFERVLRECYPLVHERLELEKVTDFGMLFRWPSASGSTSAPASGSPAVLMAHYDVVPVGDEDAWTHPPFSGTIVDGVVWGRGTLDDKGAVCVLMDAAENLLADGYAPARDVYLWLGGNEETYGSAAKAAVSLLKERGIVPWLVLDEGGAVVDEPLAGIHMDAAMVGVAEKGVLTLTLTARSEPGHASAPPRLSSTERIAAAVERLRRHPFPARIPAVTREMFRRFAVGAHGPFRLALRVIAAVPWLGARMLAAMGGEAAAVVRTTVAVTMLGGGTAANVLPEQASAVLNLRIAPGETATTAVRRVRRIVHDRHVTVTAEESHDPSPVSAADSEQFALVAKAVAGAYDGIPSIPYIQMSATDGRHFHEICPATYRFAPLKMTGAQRESIHGIDEHVTVDALERGERFYRELIRSF</sequence>
<evidence type="ECO:0000313" key="7">
    <source>
        <dbReference type="EMBL" id="QDZ16419.1"/>
    </source>
</evidence>
<dbReference type="InterPro" id="IPR047177">
    <property type="entry name" value="Pept_M20A"/>
</dbReference>
<dbReference type="Pfam" id="PF07687">
    <property type="entry name" value="M20_dimer"/>
    <property type="match status" value="1"/>
</dbReference>
<dbReference type="SUPFAM" id="SSF53187">
    <property type="entry name" value="Zn-dependent exopeptidases"/>
    <property type="match status" value="1"/>
</dbReference>
<dbReference type="GO" id="GO:0008233">
    <property type="term" value="F:peptidase activity"/>
    <property type="evidence" value="ECO:0007669"/>
    <property type="project" value="UniProtKB-KW"/>
</dbReference>
<dbReference type="SUPFAM" id="SSF55031">
    <property type="entry name" value="Bacterial exopeptidase dimerisation domain"/>
    <property type="match status" value="1"/>
</dbReference>
<dbReference type="InterPro" id="IPR011650">
    <property type="entry name" value="Peptidase_M20_dimer"/>
</dbReference>
<accession>A0A5B8M892</accession>
<dbReference type="Pfam" id="PF01546">
    <property type="entry name" value="Peptidase_M20"/>
    <property type="match status" value="1"/>
</dbReference>
<dbReference type="Gene3D" id="1.10.150.900">
    <property type="match status" value="1"/>
</dbReference>
<keyword evidence="8" id="KW-1185">Reference proteome</keyword>
<dbReference type="KEGG" id="huw:FPZ11_18190"/>
<keyword evidence="4 7" id="KW-0378">Hydrolase</keyword>
<evidence type="ECO:0000259" key="6">
    <source>
        <dbReference type="Pfam" id="PF07687"/>
    </source>
</evidence>
<dbReference type="Gene3D" id="3.40.630.10">
    <property type="entry name" value="Zn peptidases"/>
    <property type="match status" value="1"/>
</dbReference>
<dbReference type="PANTHER" id="PTHR45962">
    <property type="entry name" value="N-FATTY-ACYL-AMINO ACID SYNTHASE/HYDROLASE PM20D1"/>
    <property type="match status" value="1"/>
</dbReference>